<dbReference type="KEGG" id="moy:CVS54_01296"/>
<evidence type="ECO:0000313" key="1">
    <source>
        <dbReference type="EMBL" id="AZS39978.1"/>
    </source>
</evidence>
<proteinExistence type="predicted"/>
<reference evidence="1 2" key="1">
    <citation type="submission" date="2018-08" db="EMBL/GenBank/DDBJ databases">
        <title>Microbacterium oxydans strain HG3.</title>
        <authorList>
            <person name="ORTET P."/>
        </authorList>
    </citation>
    <scope>NUCLEOTIDE SEQUENCE [LARGE SCALE GENOMIC DNA]</scope>
    <source>
        <strain evidence="1 2">HG3</strain>
    </source>
</reference>
<dbReference type="Proteomes" id="UP000274841">
    <property type="component" value="Chromosome"/>
</dbReference>
<name>A0A3Q9J482_9MICO</name>
<gene>
    <name evidence="1" type="ORF">CVS54_01296</name>
</gene>
<organism evidence="1 2">
    <name type="scientific">Microbacterium oxydans</name>
    <dbReference type="NCBI Taxonomy" id="82380"/>
    <lineage>
        <taxon>Bacteria</taxon>
        <taxon>Bacillati</taxon>
        <taxon>Actinomycetota</taxon>
        <taxon>Actinomycetes</taxon>
        <taxon>Micrococcales</taxon>
        <taxon>Microbacteriaceae</taxon>
        <taxon>Microbacterium</taxon>
    </lineage>
</organism>
<accession>A0A3Q9J482</accession>
<sequence length="585" mass="63319">MTISTHEYSATLLLGGPDEMLPLSIKDGTVSVDVARFNHVEASLTVPVTDSSKLANFDPRRKLRVRIDADATFPAFSQSRSFDLALRSARPNRATGDVDLRLASDESILQDFGPLANDSGARAHASSIRGLTNYALGKIGATLQAGGEDANVTPYWSASNLIPDPRYTRIDASQWSQANLTTVADGTFPGSIHGVAHTGVHLAQPSSTDSYVNVGPTAGMAFSTRVGKTYVFSATGSVRAVITGTGPSETDAATGTVLPRQRALVVHATGAGFSPAYKVWHSAQVPNVAETGTSAGTRVAVKFTVPPDTLHVFFRVYHGGTGGSITWSQFSLQEVDADYPVEDGAQYFFGSKPDTANYEYSWRGIADGSPTERRAVVERPRDLFTWRAGVGGIDFLSPILQSQGFRLVCDEERRWTLRRDGYRASGNLNLAYAVNVIGADEEITRESQDWFDAATYSYRWRAADGTEKSADDTYALPGYTKHVRRQIDREYPGPGRAQYAVQRAHNRGRTLAVETVANWDAKADQEVLVRLDGTPIQLGTADSIEWNLSTDRMRVTSRTADTPEGAIDLLPGTINSLPGSINSLT</sequence>
<dbReference type="EMBL" id="CP031422">
    <property type="protein sequence ID" value="AZS39978.1"/>
    <property type="molecule type" value="Genomic_DNA"/>
</dbReference>
<protein>
    <submittedName>
        <fullName evidence="1">Uncharacterized protein</fullName>
    </submittedName>
</protein>
<dbReference type="AlphaFoldDB" id="A0A3Q9J482"/>
<evidence type="ECO:0000313" key="2">
    <source>
        <dbReference type="Proteomes" id="UP000274841"/>
    </source>
</evidence>
<dbReference type="RefSeq" id="WP_127011976.1">
    <property type="nucleotide sequence ID" value="NZ_CP031422.1"/>
</dbReference>